<dbReference type="Pfam" id="PF00135">
    <property type="entry name" value="COesterase"/>
    <property type="match status" value="1"/>
</dbReference>
<dbReference type="EMBL" id="QXFM01000144">
    <property type="protein sequence ID" value="RIV80058.1"/>
    <property type="molecule type" value="Genomic_DNA"/>
</dbReference>
<dbReference type="Proteomes" id="UP000265366">
    <property type="component" value="Unassembled WGS sequence"/>
</dbReference>
<dbReference type="PROSITE" id="PS00941">
    <property type="entry name" value="CARBOXYLESTERASE_B_2"/>
    <property type="match status" value="1"/>
</dbReference>
<dbReference type="Gene3D" id="3.40.50.1820">
    <property type="entry name" value="alpha/beta hydrolase"/>
    <property type="match status" value="1"/>
</dbReference>
<dbReference type="PANTHER" id="PTHR11559">
    <property type="entry name" value="CARBOXYLESTERASE"/>
    <property type="match status" value="1"/>
</dbReference>
<feature type="region of interest" description="Disordered" evidence="4">
    <location>
        <begin position="85"/>
        <end position="107"/>
    </location>
</feature>
<evidence type="ECO:0000313" key="6">
    <source>
        <dbReference type="EMBL" id="RIV80058.1"/>
    </source>
</evidence>
<evidence type="ECO:0000256" key="1">
    <source>
        <dbReference type="ARBA" id="ARBA00005964"/>
    </source>
</evidence>
<dbReference type="InterPro" id="IPR019826">
    <property type="entry name" value="Carboxylesterase_B_AS"/>
</dbReference>
<organism evidence="6 7">
    <name type="scientific">Aurantiacibacter xanthus</name>
    <dbReference type="NCBI Taxonomy" id="1784712"/>
    <lineage>
        <taxon>Bacteria</taxon>
        <taxon>Pseudomonadati</taxon>
        <taxon>Pseudomonadota</taxon>
        <taxon>Alphaproteobacteria</taxon>
        <taxon>Sphingomonadales</taxon>
        <taxon>Erythrobacteraceae</taxon>
        <taxon>Aurantiacibacter</taxon>
    </lineage>
</organism>
<dbReference type="SUPFAM" id="SSF53474">
    <property type="entry name" value="alpha/beta-Hydrolases"/>
    <property type="match status" value="1"/>
</dbReference>
<feature type="domain" description="Carboxylesterase type B" evidence="5">
    <location>
        <begin position="55"/>
        <end position="537"/>
    </location>
</feature>
<dbReference type="OrthoDB" id="9775851at2"/>
<name>A0A3A1NY53_9SPHN</name>
<dbReference type="GO" id="GO:0016787">
    <property type="term" value="F:hydrolase activity"/>
    <property type="evidence" value="ECO:0007669"/>
    <property type="project" value="UniProtKB-KW"/>
</dbReference>
<evidence type="ECO:0000313" key="7">
    <source>
        <dbReference type="Proteomes" id="UP000265366"/>
    </source>
</evidence>
<evidence type="ECO:0000256" key="4">
    <source>
        <dbReference type="SAM" id="MobiDB-lite"/>
    </source>
</evidence>
<dbReference type="InterPro" id="IPR029058">
    <property type="entry name" value="AB_hydrolase_fold"/>
</dbReference>
<accession>A0A3A1NY53</accession>
<proteinExistence type="inferred from homology"/>
<reference evidence="6 7" key="1">
    <citation type="submission" date="2018-08" db="EMBL/GenBank/DDBJ databases">
        <title>Erythrobacter zhengii sp.nov., a bacterium isolated from deep-sea sediment.</title>
        <authorList>
            <person name="Fang C."/>
            <person name="Wu Y.-H."/>
            <person name="Sun C."/>
            <person name="Wang H."/>
            <person name="Cheng H."/>
            <person name="Meng F.-X."/>
            <person name="Wang C.-S."/>
            <person name="Xu X.-W."/>
        </authorList>
    </citation>
    <scope>NUCLEOTIDE SEQUENCE [LARGE SCALE GENOMIC DNA]</scope>
    <source>
        <strain evidence="6 7">CCTCC AB 2015396</strain>
    </source>
</reference>
<dbReference type="AlphaFoldDB" id="A0A3A1NY53"/>
<evidence type="ECO:0000256" key="2">
    <source>
        <dbReference type="ARBA" id="ARBA00022801"/>
    </source>
</evidence>
<dbReference type="EC" id="3.1.1.-" evidence="3"/>
<dbReference type="InterPro" id="IPR019819">
    <property type="entry name" value="Carboxylesterase_B_CS"/>
</dbReference>
<comment type="similarity">
    <text evidence="1 3">Belongs to the type-B carboxylesterase/lipase family.</text>
</comment>
<dbReference type="InterPro" id="IPR050309">
    <property type="entry name" value="Type-B_Carboxylest/Lipase"/>
</dbReference>
<comment type="caution">
    <text evidence="6">The sequence shown here is derived from an EMBL/GenBank/DDBJ whole genome shotgun (WGS) entry which is preliminary data.</text>
</comment>
<evidence type="ECO:0000259" key="5">
    <source>
        <dbReference type="Pfam" id="PF00135"/>
    </source>
</evidence>
<keyword evidence="2 3" id="KW-0378">Hydrolase</keyword>
<sequence length="568" mass="62252">MQERSPERAEIAPREEKTMKLGRREFVMGLSAPLVLQACTVSQARTARNRAGPIIANTRYGPVIGREERGALQFKGLRYGATTSGNSRFMAPSPPTPWSEPQTAFTDGPIAPQLDPAQAGQKAEESEDCLTLNVWTPALADGRKRPVMVWLHGGGLWRLSAGGDYQNGARLAANNDVVMVSPNHRLNVLGHAYFDEFDPAFAGSSSAGMLDLVLALEWVRDNIEEFGGDPENVTIFGQSGGGQKVSLLMAMPAAYGLFHKAIIQSGPAPLALERPYAKDLAARLLALLDIPQHRVREIQTVPLDAIMRAYYRIFQEIGGFGTMGVIQDFAPVVDDVALPQHPFWNGASPLSKDIPLLLGTVRTEMTEYFLAENPEAPQRDLAAVVAQLEPIFGADAEAIVAHYRAAHPQAGLWEVDALIRADWPTRLFTQRIADEQSKAGAPVYLYRMDWETSARNGLLMSPHAIDIPFVLDTVGSEPVEAGQLDEQVRMMQQMSAAWVSFARDGAPRSPTFPEWTAYNRTSRPTLLFNLQSRMANDPDGSDLDRLKRNLANYRVVAGGVTTPANQGR</sequence>
<dbReference type="InterPro" id="IPR002018">
    <property type="entry name" value="CarbesteraseB"/>
</dbReference>
<gene>
    <name evidence="6" type="ORF">D2V17_19585</name>
</gene>
<protein>
    <recommendedName>
        <fullName evidence="3">Carboxylic ester hydrolase</fullName>
        <ecNumber evidence="3">3.1.1.-</ecNumber>
    </recommendedName>
</protein>
<evidence type="ECO:0000256" key="3">
    <source>
        <dbReference type="RuleBase" id="RU361235"/>
    </source>
</evidence>
<keyword evidence="7" id="KW-1185">Reference proteome</keyword>
<dbReference type="PROSITE" id="PS00122">
    <property type="entry name" value="CARBOXYLESTERASE_B_1"/>
    <property type="match status" value="1"/>
</dbReference>